<keyword evidence="11 13" id="KW-0030">Aminoacyl-tRNA synthetase</keyword>
<dbReference type="GO" id="GO:0046872">
    <property type="term" value="F:metal ion binding"/>
    <property type="evidence" value="ECO:0007669"/>
    <property type="project" value="UniProtKB-KW"/>
</dbReference>
<comment type="subcellular location">
    <subcellularLocation>
        <location evidence="13">Cytoplasm</location>
    </subcellularLocation>
</comment>
<dbReference type="InterPro" id="IPR045864">
    <property type="entry name" value="aa-tRNA-synth_II/BPL/LPL"/>
</dbReference>
<evidence type="ECO:0000256" key="12">
    <source>
        <dbReference type="ARBA" id="ARBA00049515"/>
    </source>
</evidence>
<evidence type="ECO:0000313" key="16">
    <source>
        <dbReference type="EMBL" id="ERI07153.1"/>
    </source>
</evidence>
<reference evidence="16 17" key="1">
    <citation type="submission" date="2013-08" db="EMBL/GenBank/DDBJ databases">
        <authorList>
            <person name="Weinstock G."/>
            <person name="Sodergren E."/>
            <person name="Wylie T."/>
            <person name="Fulton L."/>
            <person name="Fulton R."/>
            <person name="Fronick C."/>
            <person name="O'Laughlin M."/>
            <person name="Godfrey J."/>
            <person name="Miner T."/>
            <person name="Herter B."/>
            <person name="Appelbaum E."/>
            <person name="Cordes M."/>
            <person name="Lek S."/>
            <person name="Wollam A."/>
            <person name="Pepin K.H."/>
            <person name="Palsikar V.B."/>
            <person name="Mitreva M."/>
            <person name="Wilson R.K."/>
        </authorList>
    </citation>
    <scope>NUCLEOTIDE SEQUENCE [LARGE SCALE GENOMIC DNA]</scope>
    <source>
        <strain evidence="16 17">ATCC 12856</strain>
    </source>
</reference>
<keyword evidence="3 13" id="KW-0820">tRNA-binding</keyword>
<keyword evidence="8 13" id="KW-0067">ATP-binding</keyword>
<dbReference type="FunFam" id="3.30.54.20:FF:000002">
    <property type="entry name" value="Threonine--tRNA ligase"/>
    <property type="match status" value="1"/>
</dbReference>
<dbReference type="GO" id="GO:0005737">
    <property type="term" value="C:cytoplasm"/>
    <property type="evidence" value="ECO:0007669"/>
    <property type="project" value="UniProtKB-SubCell"/>
</dbReference>
<dbReference type="FunFam" id="3.40.50.800:FF:000001">
    <property type="entry name" value="Threonine--tRNA ligase"/>
    <property type="match status" value="1"/>
</dbReference>
<dbReference type="eggNOG" id="COG0441">
    <property type="taxonomic scope" value="Bacteria"/>
</dbReference>
<evidence type="ECO:0000256" key="2">
    <source>
        <dbReference type="ARBA" id="ARBA00022490"/>
    </source>
</evidence>
<evidence type="ECO:0000256" key="3">
    <source>
        <dbReference type="ARBA" id="ARBA00022555"/>
    </source>
</evidence>
<dbReference type="InterPro" id="IPR018163">
    <property type="entry name" value="Thr/Ala-tRNA-synth_IIc_edit"/>
</dbReference>
<dbReference type="STRING" id="649747.HMPREF0083_04796"/>
<proteinExistence type="inferred from homology"/>
<dbReference type="InterPro" id="IPR012676">
    <property type="entry name" value="TGS-like"/>
</dbReference>
<evidence type="ECO:0000256" key="10">
    <source>
        <dbReference type="ARBA" id="ARBA00022917"/>
    </source>
</evidence>
<feature type="binding site" evidence="13">
    <location>
        <position position="567"/>
    </location>
    <ligand>
        <name>Zn(2+)</name>
        <dbReference type="ChEBI" id="CHEBI:29105"/>
        <note>catalytic</note>
    </ligand>
</feature>
<dbReference type="Pfam" id="PF07973">
    <property type="entry name" value="tRNA_SAD"/>
    <property type="match status" value="1"/>
</dbReference>
<keyword evidence="7 13" id="KW-0862">Zinc</keyword>
<dbReference type="CDD" id="cd00771">
    <property type="entry name" value="ThrRS_core"/>
    <property type="match status" value="1"/>
</dbReference>
<dbReference type="InterPro" id="IPR004154">
    <property type="entry name" value="Anticodon-bd"/>
</dbReference>
<dbReference type="FunFam" id="3.30.980.10:FF:000005">
    <property type="entry name" value="Threonyl-tRNA synthetase, mitochondrial"/>
    <property type="match status" value="1"/>
</dbReference>
<evidence type="ECO:0000256" key="11">
    <source>
        <dbReference type="ARBA" id="ARBA00023146"/>
    </source>
</evidence>
<dbReference type="InterPro" id="IPR012675">
    <property type="entry name" value="Beta-grasp_dom_sf"/>
</dbReference>
<dbReference type="InterPro" id="IPR006195">
    <property type="entry name" value="aa-tRNA-synth_II"/>
</dbReference>
<dbReference type="HAMAP" id="MF_00184">
    <property type="entry name" value="Thr_tRNA_synth"/>
    <property type="match status" value="1"/>
</dbReference>
<dbReference type="GO" id="GO:0006435">
    <property type="term" value="P:threonyl-tRNA aminoacylation"/>
    <property type="evidence" value="ECO:0007669"/>
    <property type="project" value="UniProtKB-UniRule"/>
</dbReference>
<evidence type="ECO:0000313" key="17">
    <source>
        <dbReference type="Proteomes" id="UP000016511"/>
    </source>
</evidence>
<dbReference type="PANTHER" id="PTHR11451">
    <property type="entry name" value="THREONINE-TRNA LIGASE"/>
    <property type="match status" value="1"/>
</dbReference>
<name>U1WY26_ANEAE</name>
<dbReference type="NCBIfam" id="TIGR00418">
    <property type="entry name" value="thrS"/>
    <property type="match status" value="1"/>
</dbReference>
<dbReference type="Gene3D" id="3.10.20.30">
    <property type="match status" value="1"/>
</dbReference>
<dbReference type="AlphaFoldDB" id="U1WY26"/>
<dbReference type="Gene3D" id="3.30.980.10">
    <property type="entry name" value="Threonyl-trna Synthetase, Chain A, domain 2"/>
    <property type="match status" value="1"/>
</dbReference>
<dbReference type="EMBL" id="AWSJ01000294">
    <property type="protein sequence ID" value="ERI07153.1"/>
    <property type="molecule type" value="Genomic_DNA"/>
</dbReference>
<keyword evidence="17" id="KW-1185">Reference proteome</keyword>
<evidence type="ECO:0000256" key="5">
    <source>
        <dbReference type="ARBA" id="ARBA00022723"/>
    </source>
</evidence>
<dbReference type="FunFam" id="3.10.20.30:FF:000005">
    <property type="entry name" value="Threonine--tRNA ligase"/>
    <property type="match status" value="1"/>
</dbReference>
<dbReference type="Gene3D" id="3.30.930.10">
    <property type="entry name" value="Bira Bifunctional Protein, Domain 2"/>
    <property type="match status" value="1"/>
</dbReference>
<feature type="domain" description="TGS" evidence="15">
    <location>
        <begin position="54"/>
        <end position="117"/>
    </location>
</feature>
<dbReference type="Proteomes" id="UP000016511">
    <property type="component" value="Unassembled WGS sequence"/>
</dbReference>
<keyword evidence="6 13" id="KW-0547">Nucleotide-binding</keyword>
<dbReference type="InterPro" id="IPR012947">
    <property type="entry name" value="tRNA_SAD"/>
</dbReference>
<dbReference type="Pfam" id="PF03129">
    <property type="entry name" value="HGTP_anticodon"/>
    <property type="match status" value="1"/>
</dbReference>
<dbReference type="GO" id="GO:0140096">
    <property type="term" value="F:catalytic activity, acting on a protein"/>
    <property type="evidence" value="ECO:0007669"/>
    <property type="project" value="UniProtKB-ARBA"/>
</dbReference>
<dbReference type="HOGENOM" id="CLU_008554_0_1_9"/>
<evidence type="ECO:0000256" key="9">
    <source>
        <dbReference type="ARBA" id="ARBA00022884"/>
    </source>
</evidence>
<dbReference type="InterPro" id="IPR047246">
    <property type="entry name" value="ThrRS_anticodon"/>
</dbReference>
<dbReference type="InterPro" id="IPR002320">
    <property type="entry name" value="Thr-tRNA-ligase_IIa"/>
</dbReference>
<evidence type="ECO:0000256" key="4">
    <source>
        <dbReference type="ARBA" id="ARBA00022598"/>
    </source>
</evidence>
<accession>U1WY26</accession>
<gene>
    <name evidence="13" type="primary">thrS</name>
    <name evidence="16" type="ORF">HMPREF0083_04796</name>
</gene>
<comment type="similarity">
    <text evidence="1 13">Belongs to the class-II aminoacyl-tRNA synthetase family.</text>
</comment>
<dbReference type="CDD" id="cd01667">
    <property type="entry name" value="TGS_ThrRS"/>
    <property type="match status" value="1"/>
</dbReference>
<comment type="subunit">
    <text evidence="13">Homodimer.</text>
</comment>
<dbReference type="InterPro" id="IPR004095">
    <property type="entry name" value="TGS"/>
</dbReference>
<dbReference type="SUPFAM" id="SSF55186">
    <property type="entry name" value="ThrRS/AlaRS common domain"/>
    <property type="match status" value="1"/>
</dbReference>
<dbReference type="InterPro" id="IPR033728">
    <property type="entry name" value="ThrRS_core"/>
</dbReference>
<dbReference type="SUPFAM" id="SSF52954">
    <property type="entry name" value="Class II aaRS ABD-related"/>
    <property type="match status" value="1"/>
</dbReference>
<dbReference type="InterPro" id="IPR002314">
    <property type="entry name" value="aa-tRNA-synt_IIb"/>
</dbReference>
<comment type="cofactor">
    <cofactor evidence="13">
        <name>Zn(2+)</name>
        <dbReference type="ChEBI" id="CHEBI:29105"/>
    </cofactor>
    <text evidence="13">Binds 1 zinc ion per subunit.</text>
</comment>
<dbReference type="EC" id="6.1.1.3" evidence="13"/>
<feature type="domain" description="Aminoacyl-transfer RNA synthetases class-II family profile" evidence="14">
    <location>
        <begin position="325"/>
        <end position="590"/>
    </location>
</feature>
<feature type="binding site" evidence="13">
    <location>
        <position position="442"/>
    </location>
    <ligand>
        <name>Zn(2+)</name>
        <dbReference type="ChEBI" id="CHEBI:29105"/>
        <note>catalytic</note>
    </ligand>
</feature>
<keyword evidence="9 13" id="KW-0694">RNA-binding</keyword>
<evidence type="ECO:0000259" key="15">
    <source>
        <dbReference type="PROSITE" id="PS51880"/>
    </source>
</evidence>
<comment type="caution">
    <text evidence="16">The sequence shown here is derived from an EMBL/GenBank/DDBJ whole genome shotgun (WGS) entry which is preliminary data.</text>
</comment>
<keyword evidence="4 13" id="KW-0436">Ligase</keyword>
<evidence type="ECO:0000256" key="8">
    <source>
        <dbReference type="ARBA" id="ARBA00022840"/>
    </source>
</evidence>
<protein>
    <recommendedName>
        <fullName evidence="13">Threonine--tRNA ligase</fullName>
        <ecNumber evidence="13">6.1.1.3</ecNumber>
    </recommendedName>
    <alternativeName>
        <fullName evidence="13">Threonyl-tRNA synthetase</fullName>
        <shortName evidence="13">ThrRS</shortName>
    </alternativeName>
</protein>
<feature type="binding site" evidence="13">
    <location>
        <position position="391"/>
    </location>
    <ligand>
        <name>Zn(2+)</name>
        <dbReference type="ChEBI" id="CHEBI:29105"/>
        <note>catalytic</note>
    </ligand>
</feature>
<keyword evidence="10 13" id="KW-0648">Protein biosynthesis</keyword>
<evidence type="ECO:0000256" key="1">
    <source>
        <dbReference type="ARBA" id="ARBA00008226"/>
    </source>
</evidence>
<dbReference type="SMART" id="SM00863">
    <property type="entry name" value="tRNA_SAD"/>
    <property type="match status" value="1"/>
</dbReference>
<evidence type="ECO:0000256" key="13">
    <source>
        <dbReference type="HAMAP-Rule" id="MF_00184"/>
    </source>
</evidence>
<dbReference type="GO" id="GO:0005524">
    <property type="term" value="F:ATP binding"/>
    <property type="evidence" value="ECO:0007669"/>
    <property type="project" value="UniProtKB-UniRule"/>
</dbReference>
<dbReference type="GO" id="GO:0000049">
    <property type="term" value="F:tRNA binding"/>
    <property type="evidence" value="ECO:0007669"/>
    <property type="project" value="UniProtKB-KW"/>
</dbReference>
<dbReference type="FunFam" id="3.30.930.10:FF:000002">
    <property type="entry name" value="Threonine--tRNA ligase"/>
    <property type="match status" value="1"/>
</dbReference>
<keyword evidence="5 13" id="KW-0479">Metal-binding</keyword>
<evidence type="ECO:0000256" key="7">
    <source>
        <dbReference type="ARBA" id="ARBA00022833"/>
    </source>
</evidence>
<dbReference type="PROSITE" id="PS50862">
    <property type="entry name" value="AA_TRNA_LIGASE_II"/>
    <property type="match status" value="1"/>
</dbReference>
<dbReference type="PANTHER" id="PTHR11451:SF44">
    <property type="entry name" value="THREONINE--TRNA LIGASE, CHLOROPLASTIC_MITOCHONDRIAL 2"/>
    <property type="match status" value="1"/>
</dbReference>
<dbReference type="SUPFAM" id="SSF81271">
    <property type="entry name" value="TGS-like"/>
    <property type="match status" value="1"/>
</dbReference>
<evidence type="ECO:0000259" key="14">
    <source>
        <dbReference type="PROSITE" id="PS50862"/>
    </source>
</evidence>
<dbReference type="PRINTS" id="PR01047">
    <property type="entry name" value="TRNASYNTHTHR"/>
</dbReference>
<evidence type="ECO:0000256" key="6">
    <source>
        <dbReference type="ARBA" id="ARBA00022741"/>
    </source>
</evidence>
<dbReference type="InterPro" id="IPR036621">
    <property type="entry name" value="Anticodon-bd_dom_sf"/>
</dbReference>
<keyword evidence="2 13" id="KW-0963">Cytoplasm</keyword>
<organism evidence="16 17">
    <name type="scientific">Aneurinibacillus aneurinilyticus ATCC 12856</name>
    <dbReference type="NCBI Taxonomy" id="649747"/>
    <lineage>
        <taxon>Bacteria</taxon>
        <taxon>Bacillati</taxon>
        <taxon>Bacillota</taxon>
        <taxon>Bacilli</taxon>
        <taxon>Bacillales</taxon>
        <taxon>Paenibacillaceae</taxon>
        <taxon>Aneurinibacillus group</taxon>
        <taxon>Aneurinibacillus</taxon>
    </lineage>
</organism>
<comment type="caution">
    <text evidence="13">Lacks conserved residue(s) required for the propagation of feature annotation.</text>
</comment>
<dbReference type="Pfam" id="PF02824">
    <property type="entry name" value="TGS"/>
    <property type="match status" value="1"/>
</dbReference>
<dbReference type="Pfam" id="PF00587">
    <property type="entry name" value="tRNA-synt_2b"/>
    <property type="match status" value="1"/>
</dbReference>
<dbReference type="PROSITE" id="PS51880">
    <property type="entry name" value="TGS"/>
    <property type="match status" value="1"/>
</dbReference>
<dbReference type="SUPFAM" id="SSF55681">
    <property type="entry name" value="Class II aaRS and biotin synthetases"/>
    <property type="match status" value="1"/>
</dbReference>
<dbReference type="CDD" id="cd00860">
    <property type="entry name" value="ThrRS_anticodon"/>
    <property type="match status" value="1"/>
</dbReference>
<sequence length="693" mass="79533">MDKKVDVAVKEEGNIYFLPSVLLEKTARRVPNIALRYSLASPAGFSYLKEEVIIMSVVKVTLPDGSKREYESGVTVEDVAASISPSLKKKAIAGKVDGKIVDVKAVIPHDALLEILTEDSQEALEVMRHSCAHLMAQAIKRIIGDDNVRLGIGPVIQDGFYYDIDTNVTITPEMLEQIEKEMQKIVKENLPIERKVVSREEALEIYEKLNDHLKTEIISELPEGEEISMYHQGEFFDLCRGPHVPSTGKIKAFKLMSVAGAYWRGDSDRQMLQRIYGTCWAKKSDLDEYLHFLEEARKRDHRKLGKELELFMFSEEAPGMPFYLPKGMIIRNELEAYERSLHVQRSYEEVRTPLMMNQRLWEQSGHWDHYHENMYFTEVDNTKFALKPMNCPGHMLVYKNKIHSYRDLPIRMSEFGQVHRHEFSGALNGMIRVRTFTQDDAHLFVRPDQIESEIKNVIDLVDKIYGVFGFNYTIELSTRPEDSMGSDELWETAEKSLQNVLDGLGVPYHINEGDGAFYGPKIDFHIQDAIKRSHQCATIQLDFQMPEKFDLTYIGEDNQKHRPVVIHRAIYGSIDRFIGILTEHFAGAFPTWLAPVQAKLITIAEPHKRYAEEVKEKMLEKGIRVEVDSRNEKIGYKIREAQMNKVPFMLVIGDKEMEDGALSVRRRGEGDLGAKPVDEVVEMILEEITTKKC</sequence>
<comment type="catalytic activity">
    <reaction evidence="12 13">
        <text>tRNA(Thr) + L-threonine + ATP = L-threonyl-tRNA(Thr) + AMP + diphosphate + H(+)</text>
        <dbReference type="Rhea" id="RHEA:24624"/>
        <dbReference type="Rhea" id="RHEA-COMP:9670"/>
        <dbReference type="Rhea" id="RHEA-COMP:9704"/>
        <dbReference type="ChEBI" id="CHEBI:15378"/>
        <dbReference type="ChEBI" id="CHEBI:30616"/>
        <dbReference type="ChEBI" id="CHEBI:33019"/>
        <dbReference type="ChEBI" id="CHEBI:57926"/>
        <dbReference type="ChEBI" id="CHEBI:78442"/>
        <dbReference type="ChEBI" id="CHEBI:78534"/>
        <dbReference type="ChEBI" id="CHEBI:456215"/>
        <dbReference type="EC" id="6.1.1.3"/>
    </reaction>
</comment>
<dbReference type="GO" id="GO:0004829">
    <property type="term" value="F:threonine-tRNA ligase activity"/>
    <property type="evidence" value="ECO:0007669"/>
    <property type="project" value="UniProtKB-UniRule"/>
</dbReference>
<dbReference type="Gene3D" id="3.30.54.20">
    <property type="match status" value="1"/>
</dbReference>
<dbReference type="GO" id="GO:0016740">
    <property type="term" value="F:transferase activity"/>
    <property type="evidence" value="ECO:0007669"/>
    <property type="project" value="UniProtKB-ARBA"/>
</dbReference>
<dbReference type="Gene3D" id="3.40.50.800">
    <property type="entry name" value="Anticodon-binding domain"/>
    <property type="match status" value="1"/>
</dbReference>
<dbReference type="PATRIC" id="fig|649747.3.peg.4320"/>